<evidence type="ECO:0000313" key="1">
    <source>
        <dbReference type="EMBL" id="TCL56489.1"/>
    </source>
</evidence>
<dbReference type="Proteomes" id="UP000295008">
    <property type="component" value="Unassembled WGS sequence"/>
</dbReference>
<proteinExistence type="predicted"/>
<sequence length="73" mass="8733">MEQDRDHIYLCPRCGVDTLHYIVNHKNDVFGIVCSNCHTPSLVRKEILTYHQLKWEDELRLILNNLENPFDEH</sequence>
<keyword evidence="2" id="KW-1185">Reference proteome</keyword>
<dbReference type="OrthoDB" id="2112190at2"/>
<dbReference type="EMBL" id="SLUN01000049">
    <property type="protein sequence ID" value="TCL56489.1"/>
    <property type="molecule type" value="Genomic_DNA"/>
</dbReference>
<dbReference type="AlphaFoldDB" id="A0A4R1QRI8"/>
<accession>A0A4R1QRI8</accession>
<protein>
    <submittedName>
        <fullName evidence="1">Uncharacterized protein</fullName>
    </submittedName>
</protein>
<organism evidence="1 2">
    <name type="scientific">Hydrogenispora ethanolica</name>
    <dbReference type="NCBI Taxonomy" id="1082276"/>
    <lineage>
        <taxon>Bacteria</taxon>
        <taxon>Bacillati</taxon>
        <taxon>Bacillota</taxon>
        <taxon>Hydrogenispora</taxon>
    </lineage>
</organism>
<reference evidence="1 2" key="1">
    <citation type="submission" date="2019-03" db="EMBL/GenBank/DDBJ databases">
        <title>Genomic Encyclopedia of Type Strains, Phase IV (KMG-IV): sequencing the most valuable type-strain genomes for metagenomic binning, comparative biology and taxonomic classification.</title>
        <authorList>
            <person name="Goeker M."/>
        </authorList>
    </citation>
    <scope>NUCLEOTIDE SEQUENCE [LARGE SCALE GENOMIC DNA]</scope>
    <source>
        <strain evidence="1 2">LX-B</strain>
    </source>
</reference>
<comment type="caution">
    <text evidence="1">The sequence shown here is derived from an EMBL/GenBank/DDBJ whole genome shotgun (WGS) entry which is preliminary data.</text>
</comment>
<dbReference type="RefSeq" id="WP_132017332.1">
    <property type="nucleotide sequence ID" value="NZ_SLUN01000049.1"/>
</dbReference>
<name>A0A4R1QRI8_HYDET</name>
<gene>
    <name evidence="1" type="ORF">EDC14_104913</name>
</gene>
<evidence type="ECO:0000313" key="2">
    <source>
        <dbReference type="Proteomes" id="UP000295008"/>
    </source>
</evidence>